<dbReference type="GO" id="GO:0005829">
    <property type="term" value="C:cytosol"/>
    <property type="evidence" value="ECO:0007669"/>
    <property type="project" value="TreeGrafter"/>
</dbReference>
<keyword evidence="3" id="KW-0067">ATP-binding</keyword>
<dbReference type="AlphaFoldDB" id="A0A1D7W3R8"/>
<dbReference type="InterPro" id="IPR000594">
    <property type="entry name" value="ThiF_NAD_FAD-bd"/>
</dbReference>
<dbReference type="PANTHER" id="PTHR10953">
    <property type="entry name" value="UBIQUITIN-ACTIVATING ENZYME E1"/>
    <property type="match status" value="1"/>
</dbReference>
<keyword evidence="4" id="KW-0548">Nucleotidyltransferase</keyword>
<dbReference type="OrthoDB" id="9804286at2"/>
<dbReference type="RefSeq" id="WP_069599953.1">
    <property type="nucleotide sequence ID" value="NZ_CP017150.1"/>
</dbReference>
<dbReference type="Proteomes" id="UP000094793">
    <property type="component" value="Chromosome"/>
</dbReference>
<dbReference type="InterPro" id="IPR001763">
    <property type="entry name" value="Rhodanese-like_dom"/>
</dbReference>
<evidence type="ECO:0000313" key="4">
    <source>
        <dbReference type="EMBL" id="AOP53308.1"/>
    </source>
</evidence>
<dbReference type="InterPro" id="IPR035985">
    <property type="entry name" value="Ubiquitin-activating_enz"/>
</dbReference>
<dbReference type="EMBL" id="CP017150">
    <property type="protein sequence ID" value="AOP53308.1"/>
    <property type="molecule type" value="Genomic_DNA"/>
</dbReference>
<evidence type="ECO:0000256" key="2">
    <source>
        <dbReference type="ARBA" id="ARBA00022741"/>
    </source>
</evidence>
<dbReference type="Pfam" id="PF00581">
    <property type="entry name" value="Rhodanese"/>
    <property type="match status" value="1"/>
</dbReference>
<evidence type="ECO:0000313" key="5">
    <source>
        <dbReference type="Proteomes" id="UP000094793"/>
    </source>
</evidence>
<dbReference type="KEGG" id="blin:BLSMQ_1598"/>
<dbReference type="InterPro" id="IPR045886">
    <property type="entry name" value="ThiF/MoeB/HesA"/>
</dbReference>
<sequence>MSTASNPGPLVAPTDSLSPRELERYARHLSLPGIGIEGQRRLRAASVLVIGAGGLGAPVLHYLAAAGIGSMTIIDDDVVEASNLQRQVLHRDADIGRAKVDSARDALLRLDPELAITAISERLSPDNALELFRSHDVVLDGADNFATRYLSNDAAELTGTPLVWGTIFRFAGQVSTFVPGPGPMLRDLFPDIPEADSVPNCAEGGVLGVLCGTVGSAMATEAAKLICGIGTPLIGRLLRYDALEADYSTLRFSPDPDRPPVTDLAEVAVACAAADQGLGRQNAKGSGAEGQCARRDDEVSIEEYLAESSPAILIDVRDGWERQISAIPGSVHLPLSVLQVQGWKAVEAATALPPREVIIHCKSGARSAQAVALLKEGAPGAVRLRSLLGGIDAWWASGHETVQAPGQTAVSGSHHS</sequence>
<organism evidence="4 5">
    <name type="scientific">Brevibacterium aurantiacum</name>
    <dbReference type="NCBI Taxonomy" id="273384"/>
    <lineage>
        <taxon>Bacteria</taxon>
        <taxon>Bacillati</taxon>
        <taxon>Actinomycetota</taxon>
        <taxon>Actinomycetes</taxon>
        <taxon>Micrococcales</taxon>
        <taxon>Brevibacteriaceae</taxon>
        <taxon>Brevibacterium</taxon>
    </lineage>
</organism>
<dbReference type="PATRIC" id="fig|1703.10.peg.1642"/>
<dbReference type="CDD" id="cd00158">
    <property type="entry name" value="RHOD"/>
    <property type="match status" value="1"/>
</dbReference>
<dbReference type="GO" id="GO:0016779">
    <property type="term" value="F:nucleotidyltransferase activity"/>
    <property type="evidence" value="ECO:0007669"/>
    <property type="project" value="UniProtKB-KW"/>
</dbReference>
<protein>
    <submittedName>
        <fullName evidence="4">Sulfur carrier protein adenylyltransferase ThiF</fullName>
    </submittedName>
</protein>
<name>A0A1D7W3R8_BREAU</name>
<dbReference type="Gene3D" id="3.40.50.720">
    <property type="entry name" value="NAD(P)-binding Rossmann-like Domain"/>
    <property type="match status" value="1"/>
</dbReference>
<dbReference type="Gene3D" id="3.40.250.10">
    <property type="entry name" value="Rhodanese-like domain"/>
    <property type="match status" value="1"/>
</dbReference>
<dbReference type="PROSITE" id="PS50206">
    <property type="entry name" value="RHODANESE_3"/>
    <property type="match status" value="1"/>
</dbReference>
<dbReference type="GO" id="GO:0005524">
    <property type="term" value="F:ATP binding"/>
    <property type="evidence" value="ECO:0007669"/>
    <property type="project" value="UniProtKB-KW"/>
</dbReference>
<evidence type="ECO:0000256" key="3">
    <source>
        <dbReference type="ARBA" id="ARBA00022840"/>
    </source>
</evidence>
<reference evidence="5" key="1">
    <citation type="submission" date="2016-09" db="EMBL/GenBank/DDBJ databases">
        <title>Complete Genome Sequence of Brevibacterium linens SMQ-1335.</title>
        <authorList>
            <person name="de Melo A.G."/>
            <person name="Labrie S.J."/>
            <person name="Dumaresq J."/>
            <person name="Roberts R.J."/>
            <person name="Tremblay D.M."/>
            <person name="Moineau S."/>
        </authorList>
    </citation>
    <scope>NUCLEOTIDE SEQUENCE [LARGE SCALE GENOMIC DNA]</scope>
    <source>
        <strain evidence="5">SMQ-1335</strain>
    </source>
</reference>
<keyword evidence="1 4" id="KW-0808">Transferase</keyword>
<dbReference type="InterPro" id="IPR036873">
    <property type="entry name" value="Rhodanese-like_dom_sf"/>
</dbReference>
<dbReference type="GO" id="GO:0008641">
    <property type="term" value="F:ubiquitin-like modifier activating enzyme activity"/>
    <property type="evidence" value="ECO:0007669"/>
    <property type="project" value="InterPro"/>
</dbReference>
<accession>A0A1D7W3R8</accession>
<dbReference type="SUPFAM" id="SSF69572">
    <property type="entry name" value="Activating enzymes of the ubiquitin-like proteins"/>
    <property type="match status" value="1"/>
</dbReference>
<keyword evidence="2" id="KW-0547">Nucleotide-binding</keyword>
<dbReference type="CDD" id="cd00757">
    <property type="entry name" value="ThiF_MoeB_HesA_family"/>
    <property type="match status" value="1"/>
</dbReference>
<dbReference type="GO" id="GO:0004792">
    <property type="term" value="F:thiosulfate-cyanide sulfurtransferase activity"/>
    <property type="evidence" value="ECO:0007669"/>
    <property type="project" value="TreeGrafter"/>
</dbReference>
<dbReference type="Pfam" id="PF00899">
    <property type="entry name" value="ThiF"/>
    <property type="match status" value="1"/>
</dbReference>
<evidence type="ECO:0000256" key="1">
    <source>
        <dbReference type="ARBA" id="ARBA00022679"/>
    </source>
</evidence>
<dbReference type="NCBIfam" id="NF004281">
    <property type="entry name" value="PRK05690.1"/>
    <property type="match status" value="1"/>
</dbReference>
<dbReference type="PANTHER" id="PTHR10953:SF102">
    <property type="entry name" value="ADENYLYLTRANSFERASE AND SULFURTRANSFERASE MOCS3"/>
    <property type="match status" value="1"/>
</dbReference>
<dbReference type="SMART" id="SM00450">
    <property type="entry name" value="RHOD"/>
    <property type="match status" value="1"/>
</dbReference>
<gene>
    <name evidence="4" type="ORF">BLSMQ_1598</name>
</gene>
<dbReference type="FunFam" id="3.40.50.720:FF:000033">
    <property type="entry name" value="Adenylyltransferase and sulfurtransferase MOCS3"/>
    <property type="match status" value="1"/>
</dbReference>
<dbReference type="eggNOG" id="COG0476">
    <property type="taxonomic scope" value="Bacteria"/>
</dbReference>
<dbReference type="GO" id="GO:0008146">
    <property type="term" value="F:sulfotransferase activity"/>
    <property type="evidence" value="ECO:0007669"/>
    <property type="project" value="TreeGrafter"/>
</dbReference>
<proteinExistence type="predicted"/>